<organism evidence="1">
    <name type="scientific">Dipodfec virus UA06Rod_3</name>
    <dbReference type="NCBI Taxonomy" id="2929323"/>
    <lineage>
        <taxon>Viruses</taxon>
        <taxon>Monodnaviria</taxon>
        <taxon>Sangervirae</taxon>
        <taxon>Phixviricota</taxon>
        <taxon>Malgrandaviricetes</taxon>
        <taxon>Petitvirales</taxon>
        <taxon>Microviridae</taxon>
    </lineage>
</organism>
<name>A0A976N280_9VIRU</name>
<accession>A0A976N280</accession>
<dbReference type="EMBL" id="OM869594">
    <property type="protein sequence ID" value="UPW41425.1"/>
    <property type="molecule type" value="Genomic_DNA"/>
</dbReference>
<reference evidence="1" key="1">
    <citation type="submission" date="2022-02" db="EMBL/GenBank/DDBJ databases">
        <title>Towards deciphering the DNA virus diversity associated with rodent species in the families Cricetidae and Heteromyidae.</title>
        <authorList>
            <person name="Lund M."/>
            <person name="Larsen B.B."/>
            <person name="Gryseels S."/>
            <person name="Kraberger S."/>
            <person name="Rowsey D.M."/>
            <person name="Steger L."/>
            <person name="Yule K.M."/>
            <person name="Upham N.S."/>
            <person name="Worobey M."/>
            <person name="Van Doorslaer K."/>
            <person name="Varsani A."/>
        </authorList>
    </citation>
    <scope>NUCLEOTIDE SEQUENCE</scope>
    <source>
        <strain evidence="1">UA06Rod_3</strain>
    </source>
</reference>
<evidence type="ECO:0000313" key="1">
    <source>
        <dbReference type="EMBL" id="UPW41425.1"/>
    </source>
</evidence>
<protein>
    <submittedName>
        <fullName evidence="1">Uncharacterized protein</fullName>
    </submittedName>
</protein>
<sequence>MEYQQNNDKKIYVVSYKDKEFGVNKFFDCHRDACSFAMSVEPPIAISIVPTFEPINNSADCVVTEVVK</sequence>
<proteinExistence type="predicted"/>